<evidence type="ECO:0000313" key="1">
    <source>
        <dbReference type="EMBL" id="MFC7385435.1"/>
    </source>
</evidence>
<organism evidence="1 2">
    <name type="scientific">Sphaerisporangium rhizosphaerae</name>
    <dbReference type="NCBI Taxonomy" id="2269375"/>
    <lineage>
        <taxon>Bacteria</taxon>
        <taxon>Bacillati</taxon>
        <taxon>Actinomycetota</taxon>
        <taxon>Actinomycetes</taxon>
        <taxon>Streptosporangiales</taxon>
        <taxon>Streptosporangiaceae</taxon>
        <taxon>Sphaerisporangium</taxon>
    </lineage>
</organism>
<sequence>MDALLDQLDGDEEVWITLCSSSPWATREATDFLPPSPARDLSAYARFVREVVRRCAGRVRYWQCDNEPSNTGLLWAGTAEEYLTQLQAMYTAVKQADPGAVVVLGGCGYDVLSAEEDGEPRRFFEHVTRSGRDAFDVFDVHLYGEAARVPGHLATARELMRAHGYLKPIVAGEYAAPIPFEFPEVGAVLYQALAEAFAQAPRTQSTAELAEREQGGTPERRAMTALYERMPELPPKLQMFMEGCPGELEAKRHRVSRRQLVMGTVPALAEGVRRTAYWTSRRRSPRRWTPAR</sequence>
<dbReference type="RefSeq" id="WP_380829368.1">
    <property type="nucleotide sequence ID" value="NZ_JBHTCG010000018.1"/>
</dbReference>
<comment type="caution">
    <text evidence="1">The sequence shown here is derived from an EMBL/GenBank/DDBJ whole genome shotgun (WGS) entry which is preliminary data.</text>
</comment>
<proteinExistence type="predicted"/>
<keyword evidence="2" id="KW-1185">Reference proteome</keyword>
<name>A0ABW2PB34_9ACTN</name>
<dbReference type="EMBL" id="JBHTCG010000018">
    <property type="protein sequence ID" value="MFC7385435.1"/>
    <property type="molecule type" value="Genomic_DNA"/>
</dbReference>
<gene>
    <name evidence="1" type="ORF">ACFQSB_24725</name>
</gene>
<dbReference type="InterPro" id="IPR017853">
    <property type="entry name" value="GH"/>
</dbReference>
<dbReference type="PANTHER" id="PTHR12631">
    <property type="entry name" value="ALPHA-L-IDURONIDASE"/>
    <property type="match status" value="1"/>
</dbReference>
<dbReference type="Gene3D" id="3.20.20.80">
    <property type="entry name" value="Glycosidases"/>
    <property type="match status" value="1"/>
</dbReference>
<evidence type="ECO:0008006" key="3">
    <source>
        <dbReference type="Google" id="ProtNLM"/>
    </source>
</evidence>
<dbReference type="PANTHER" id="PTHR12631:SF10">
    <property type="entry name" value="BETA-XYLOSIDASE-LIKE PROTEIN-RELATED"/>
    <property type="match status" value="1"/>
</dbReference>
<protein>
    <recommendedName>
        <fullName evidence="3">Asl1-like glycosyl hydrolase catalytic domain-containing protein</fullName>
    </recommendedName>
</protein>
<accession>A0ABW2PB34</accession>
<evidence type="ECO:0000313" key="2">
    <source>
        <dbReference type="Proteomes" id="UP001596496"/>
    </source>
</evidence>
<dbReference type="Proteomes" id="UP001596496">
    <property type="component" value="Unassembled WGS sequence"/>
</dbReference>
<dbReference type="SUPFAM" id="SSF51445">
    <property type="entry name" value="(Trans)glycosidases"/>
    <property type="match status" value="1"/>
</dbReference>
<reference evidence="2" key="1">
    <citation type="journal article" date="2019" name="Int. J. Syst. Evol. Microbiol.">
        <title>The Global Catalogue of Microorganisms (GCM) 10K type strain sequencing project: providing services to taxonomists for standard genome sequencing and annotation.</title>
        <authorList>
            <consortium name="The Broad Institute Genomics Platform"/>
            <consortium name="The Broad Institute Genome Sequencing Center for Infectious Disease"/>
            <person name="Wu L."/>
            <person name="Ma J."/>
        </authorList>
    </citation>
    <scope>NUCLEOTIDE SEQUENCE [LARGE SCALE GENOMIC DNA]</scope>
    <source>
        <strain evidence="2">CECT 7649</strain>
    </source>
</reference>
<dbReference type="InterPro" id="IPR051923">
    <property type="entry name" value="Glycosyl_Hydrolase_39"/>
</dbReference>